<evidence type="ECO:0000313" key="2">
    <source>
        <dbReference type="Proteomes" id="UP000016521"/>
    </source>
</evidence>
<dbReference type="EMBL" id="CP011924">
    <property type="protein sequence ID" value="ATD06176.1"/>
    <property type="molecule type" value="Genomic_DNA"/>
</dbReference>
<keyword evidence="2" id="KW-1185">Reference proteome</keyword>
<reference evidence="1 2" key="1">
    <citation type="submission" date="2015-06" db="EMBL/GenBank/DDBJ databases">
        <authorList>
            <person name="Xie B.-B."/>
            <person name="Rong J.-C."/>
            <person name="Qin Q.-L."/>
            <person name="Zhang Y.-Z."/>
        </authorList>
    </citation>
    <scope>NUCLEOTIDE SEQUENCE [LARGE SCALE GENOMIC DNA]</scope>
    <source>
        <strain evidence="1 2">JCM 20779</strain>
    </source>
</reference>
<organism evidence="1 2">
    <name type="scientific">Pseudoalteromonas piscicida</name>
    <dbReference type="NCBI Taxonomy" id="43662"/>
    <lineage>
        <taxon>Bacteria</taxon>
        <taxon>Pseudomonadati</taxon>
        <taxon>Pseudomonadota</taxon>
        <taxon>Gammaproteobacteria</taxon>
        <taxon>Alteromonadales</taxon>
        <taxon>Pseudoalteromonadaceae</taxon>
        <taxon>Pseudoalteromonas</taxon>
    </lineage>
</organism>
<dbReference type="Proteomes" id="UP000016521">
    <property type="component" value="Chromosome I"/>
</dbReference>
<proteinExistence type="predicted"/>
<protein>
    <submittedName>
        <fullName evidence="1">Uncharacterized protein</fullName>
    </submittedName>
</protein>
<gene>
    <name evidence="1" type="ORF">PPIS_a0984</name>
</gene>
<name>A0ABN5CFS3_PSEO7</name>
<accession>A0ABN5CFS3</accession>
<sequence>MLDIDVFQRADSAINAYFRAHISGAWYSDNIASRSFTSAE</sequence>
<evidence type="ECO:0000313" key="1">
    <source>
        <dbReference type="EMBL" id="ATD06176.1"/>
    </source>
</evidence>